<feature type="compositionally biased region" description="Pro residues" evidence="1">
    <location>
        <begin position="50"/>
        <end position="60"/>
    </location>
</feature>
<protein>
    <submittedName>
        <fullName evidence="2">Uncharacterized protein</fullName>
    </submittedName>
</protein>
<dbReference type="Proteomes" id="UP000010552">
    <property type="component" value="Unassembled WGS sequence"/>
</dbReference>
<sequence length="111" mass="11672">MEKDHSLQDPRGFGSRKDRGTERETQELSGKVTTARPLEEAAVRSGRAPPSGPGADPAPRPALGRPPGTSLGESGGDVADLTPTFTEEAETHGAQSKVSCKEDKMLSTTEL</sequence>
<dbReference type="EMBL" id="KB031032">
    <property type="protein sequence ID" value="ELK06209.1"/>
    <property type="molecule type" value="Genomic_DNA"/>
</dbReference>
<evidence type="ECO:0000256" key="1">
    <source>
        <dbReference type="SAM" id="MobiDB-lite"/>
    </source>
</evidence>
<dbReference type="AlphaFoldDB" id="L5K3B9"/>
<feature type="region of interest" description="Disordered" evidence="1">
    <location>
        <begin position="1"/>
        <end position="111"/>
    </location>
</feature>
<reference evidence="3" key="1">
    <citation type="journal article" date="2013" name="Science">
        <title>Comparative analysis of bat genomes provides insight into the evolution of flight and immunity.</title>
        <authorList>
            <person name="Zhang G."/>
            <person name="Cowled C."/>
            <person name="Shi Z."/>
            <person name="Huang Z."/>
            <person name="Bishop-Lilly K.A."/>
            <person name="Fang X."/>
            <person name="Wynne J.W."/>
            <person name="Xiong Z."/>
            <person name="Baker M.L."/>
            <person name="Zhao W."/>
            <person name="Tachedjian M."/>
            <person name="Zhu Y."/>
            <person name="Zhou P."/>
            <person name="Jiang X."/>
            <person name="Ng J."/>
            <person name="Yang L."/>
            <person name="Wu L."/>
            <person name="Xiao J."/>
            <person name="Feng Y."/>
            <person name="Chen Y."/>
            <person name="Sun X."/>
            <person name="Zhang Y."/>
            <person name="Marsh G.A."/>
            <person name="Crameri G."/>
            <person name="Broder C.C."/>
            <person name="Frey K.G."/>
            <person name="Wang L.F."/>
            <person name="Wang J."/>
        </authorList>
    </citation>
    <scope>NUCLEOTIDE SEQUENCE [LARGE SCALE GENOMIC DNA]</scope>
</reference>
<accession>L5K3B9</accession>
<gene>
    <name evidence="2" type="ORF">PAL_GLEAN10023812</name>
</gene>
<proteinExistence type="predicted"/>
<name>L5K3B9_PTEAL</name>
<feature type="compositionally biased region" description="Basic and acidic residues" evidence="1">
    <location>
        <begin position="15"/>
        <end position="26"/>
    </location>
</feature>
<organism evidence="2 3">
    <name type="scientific">Pteropus alecto</name>
    <name type="common">Black flying fox</name>
    <dbReference type="NCBI Taxonomy" id="9402"/>
    <lineage>
        <taxon>Eukaryota</taxon>
        <taxon>Metazoa</taxon>
        <taxon>Chordata</taxon>
        <taxon>Craniata</taxon>
        <taxon>Vertebrata</taxon>
        <taxon>Euteleostomi</taxon>
        <taxon>Mammalia</taxon>
        <taxon>Eutheria</taxon>
        <taxon>Laurasiatheria</taxon>
        <taxon>Chiroptera</taxon>
        <taxon>Yinpterochiroptera</taxon>
        <taxon>Pteropodoidea</taxon>
        <taxon>Pteropodidae</taxon>
        <taxon>Pteropodinae</taxon>
        <taxon>Pteropus</taxon>
    </lineage>
</organism>
<dbReference type="InParanoid" id="L5K3B9"/>
<keyword evidence="3" id="KW-1185">Reference proteome</keyword>
<evidence type="ECO:0000313" key="3">
    <source>
        <dbReference type="Proteomes" id="UP000010552"/>
    </source>
</evidence>
<evidence type="ECO:0000313" key="2">
    <source>
        <dbReference type="EMBL" id="ELK06209.1"/>
    </source>
</evidence>